<reference evidence="2 3" key="1">
    <citation type="journal article" date="2019" name="Int. J. Syst. Evol. Microbiol.">
        <title>The Global Catalogue of Microorganisms (GCM) 10K type strain sequencing project: providing services to taxonomists for standard genome sequencing and annotation.</title>
        <authorList>
            <consortium name="The Broad Institute Genomics Platform"/>
            <consortium name="The Broad Institute Genome Sequencing Center for Infectious Disease"/>
            <person name="Wu L."/>
            <person name="Ma J."/>
        </authorList>
    </citation>
    <scope>NUCLEOTIDE SEQUENCE [LARGE SCALE GENOMIC DNA]</scope>
    <source>
        <strain evidence="2 3">JCM 13518</strain>
    </source>
</reference>
<dbReference type="Proteomes" id="UP001501057">
    <property type="component" value="Unassembled WGS sequence"/>
</dbReference>
<dbReference type="RefSeq" id="WP_344200672.1">
    <property type="nucleotide sequence ID" value="NZ_BAAAME010000004.1"/>
</dbReference>
<dbReference type="EMBL" id="BAAAME010000004">
    <property type="protein sequence ID" value="GAA1739249.1"/>
    <property type="molecule type" value="Genomic_DNA"/>
</dbReference>
<keyword evidence="1" id="KW-0472">Membrane</keyword>
<protein>
    <recommendedName>
        <fullName evidence="4">Flp family type IVb pilin</fullName>
    </recommendedName>
</protein>
<dbReference type="Pfam" id="PF04964">
    <property type="entry name" value="Flp_Fap"/>
    <property type="match status" value="1"/>
</dbReference>
<keyword evidence="3" id="KW-1185">Reference proteome</keyword>
<sequence length="63" mass="6565">MTKFYATLLAFVPAPKKDEKGATAVEYGLLVALIAIIIVAGVGLFGGALNTFFSDLATTIGSW</sequence>
<proteinExistence type="predicted"/>
<keyword evidence="1" id="KW-0812">Transmembrane</keyword>
<comment type="caution">
    <text evidence="2">The sequence shown here is derived from an EMBL/GenBank/DDBJ whole genome shotgun (WGS) entry which is preliminary data.</text>
</comment>
<evidence type="ECO:0000256" key="1">
    <source>
        <dbReference type="SAM" id="Phobius"/>
    </source>
</evidence>
<evidence type="ECO:0008006" key="4">
    <source>
        <dbReference type="Google" id="ProtNLM"/>
    </source>
</evidence>
<feature type="transmembrane region" description="Helical" evidence="1">
    <location>
        <begin position="27"/>
        <end position="53"/>
    </location>
</feature>
<organism evidence="2 3">
    <name type="scientific">Aeromicrobium alkaliterrae</name>
    <dbReference type="NCBI Taxonomy" id="302168"/>
    <lineage>
        <taxon>Bacteria</taxon>
        <taxon>Bacillati</taxon>
        <taxon>Actinomycetota</taxon>
        <taxon>Actinomycetes</taxon>
        <taxon>Propionibacteriales</taxon>
        <taxon>Nocardioidaceae</taxon>
        <taxon>Aeromicrobium</taxon>
    </lineage>
</organism>
<name>A0ABN2JWJ1_9ACTN</name>
<accession>A0ABN2JWJ1</accession>
<gene>
    <name evidence="2" type="ORF">GCM10009710_19470</name>
</gene>
<keyword evidence="1" id="KW-1133">Transmembrane helix</keyword>
<evidence type="ECO:0000313" key="3">
    <source>
        <dbReference type="Proteomes" id="UP001501057"/>
    </source>
</evidence>
<dbReference type="InterPro" id="IPR007047">
    <property type="entry name" value="Flp_Fap"/>
</dbReference>
<evidence type="ECO:0000313" key="2">
    <source>
        <dbReference type="EMBL" id="GAA1739249.1"/>
    </source>
</evidence>